<dbReference type="AlphaFoldDB" id="A0A0A7I5I5"/>
<accession>A0A0A7I5I5</accession>
<organism evidence="1 2">
    <name type="scientific">Bifidobacterium catenulatum PV20-2</name>
    <dbReference type="NCBI Taxonomy" id="1447716"/>
    <lineage>
        <taxon>Bacteria</taxon>
        <taxon>Bacillati</taxon>
        <taxon>Actinomycetota</taxon>
        <taxon>Actinomycetes</taxon>
        <taxon>Bifidobacteriales</taxon>
        <taxon>Bifidobacteriaceae</taxon>
        <taxon>Bifidobacterium</taxon>
    </lineage>
</organism>
<gene>
    <name evidence="1" type="ORF">AH68_08745</name>
</gene>
<name>A0A0A7I5I5_9BIFI</name>
<sequence>MGIAGQYSKHLAGLNRLVRICAIIATSNDLMLFDMYDAVQNISTPIVFEQYDITPFKLRNVRLGTQPNGDVISPLPQ</sequence>
<protein>
    <submittedName>
        <fullName evidence="1">Uncharacterized protein</fullName>
    </submittedName>
</protein>
<reference evidence="1 2" key="1">
    <citation type="journal article" date="2015" name="Genome Announc.">
        <title>Complete and Assembled Genome Sequence of Bifidobacterium kashiwanohense PV20-2, Isolated from the Feces of an Anemic Kenyan Infant.</title>
        <authorList>
            <person name="Vazquez-Gutierrez P."/>
            <person name="Lacroix C."/>
            <person name="Chassard C."/>
            <person name="Klumpp J."/>
            <person name="Jans C."/>
            <person name="Stevens M.J."/>
        </authorList>
    </citation>
    <scope>NUCLEOTIDE SEQUENCE [LARGE SCALE GENOMIC DNA]</scope>
    <source>
        <strain evidence="1 2">PV20-2</strain>
    </source>
</reference>
<evidence type="ECO:0000313" key="2">
    <source>
        <dbReference type="Proteomes" id="UP000030625"/>
    </source>
</evidence>
<dbReference type="EMBL" id="CP007456">
    <property type="protein sequence ID" value="AIZ15512.1"/>
    <property type="molecule type" value="Genomic_DNA"/>
</dbReference>
<dbReference type="Proteomes" id="UP000030625">
    <property type="component" value="Chromosome"/>
</dbReference>
<evidence type="ECO:0000313" key="1">
    <source>
        <dbReference type="EMBL" id="AIZ15512.1"/>
    </source>
</evidence>
<proteinExistence type="predicted"/>
<dbReference type="HOGENOM" id="CLU_2631052_0_0_11"/>
<dbReference type="KEGG" id="bka:AH68_08745"/>